<name>A0A0R0LYH5_9MICR</name>
<feature type="region of interest" description="Disordered" evidence="1">
    <location>
        <begin position="284"/>
        <end position="420"/>
    </location>
</feature>
<evidence type="ECO:0000256" key="1">
    <source>
        <dbReference type="SAM" id="MobiDB-lite"/>
    </source>
</evidence>
<feature type="compositionally biased region" description="Basic and acidic residues" evidence="1">
    <location>
        <begin position="319"/>
        <end position="365"/>
    </location>
</feature>
<dbReference type="VEuPathDB" id="MicrosporidiaDB:M153_1976000584"/>
<evidence type="ECO:0000256" key="2">
    <source>
        <dbReference type="SAM" id="SignalP"/>
    </source>
</evidence>
<accession>A0A0R0LYH5</accession>
<sequence length="566" mass="62832">MLICFFSAILCFQAEMFQGILGTDSLEKALKKQTRFTMKPLLFTPHLYSNTFYSIFDDYLAKDERLCFDNTDGTPCPGSQVNAWLYDIRQGLKNKVVDERAFLWLIRRFIFYYDNIAVPQTKIAVLNDLVSTLNINANYSAVQLDAHKTLKCFLEFIYYPDVLYVFEQFLSQAANEIYAILAAELAKIRIKSTQCPVVCFPIRFVYAKTIAEILSFFKSFTKCIEQSIITYDTKDTLFYRVVNLYYTVTNETVTTAQNAMFAPVSGPVPPPTLFFKTASPVSGSIPSKPDLSKPVKPSDVPSADHLEPSKPVKPSDLPSADHLEPSKPVKPSDDPSADHSEPSKPVKPSDDSSKPVNPPEDHTDPSKPANPSADSSINGEKPAGFTELVSGMNEDATSTDETEQETEQEEPVNKKIINQGEDDLTDEDLEELLENPQTEQESQAGASQTFVQQFASTSVSDYTKVFASDPLVPIITTGTKIPLKRVINFCSGASKKCSPGSTADLPYSSDSPINPCYPQRRPVLCKEGQFILEQLCNGRTTETTPISRLTPAISRLTPAIIQPVYN</sequence>
<dbReference type="EMBL" id="LGUB01000569">
    <property type="protein sequence ID" value="KRH92949.1"/>
    <property type="molecule type" value="Genomic_DNA"/>
</dbReference>
<comment type="caution">
    <text evidence="3">The sequence shown here is derived from an EMBL/GenBank/DDBJ whole genome shotgun (WGS) entry which is preliminary data.</text>
</comment>
<dbReference type="AlphaFoldDB" id="A0A0R0LYH5"/>
<feature type="chain" id="PRO_5006399019" evidence="2">
    <location>
        <begin position="23"/>
        <end position="566"/>
    </location>
</feature>
<reference evidence="3 4" key="1">
    <citation type="submission" date="2015-07" db="EMBL/GenBank/DDBJ databases">
        <title>The genome of Pseudoloma neurophilia, a relevant intracellular parasite of the zebrafish.</title>
        <authorList>
            <person name="Ndikumana S."/>
            <person name="Pelin A."/>
            <person name="Sanders J."/>
            <person name="Corradi N."/>
        </authorList>
    </citation>
    <scope>NUCLEOTIDE SEQUENCE [LARGE SCALE GENOMIC DNA]</scope>
    <source>
        <strain evidence="3 4">MK1</strain>
    </source>
</reference>
<evidence type="ECO:0000313" key="3">
    <source>
        <dbReference type="EMBL" id="KRH92949.1"/>
    </source>
</evidence>
<proteinExistence type="predicted"/>
<organism evidence="3 4">
    <name type="scientific">Pseudoloma neurophilia</name>
    <dbReference type="NCBI Taxonomy" id="146866"/>
    <lineage>
        <taxon>Eukaryota</taxon>
        <taxon>Fungi</taxon>
        <taxon>Fungi incertae sedis</taxon>
        <taxon>Microsporidia</taxon>
        <taxon>Pseudoloma</taxon>
    </lineage>
</organism>
<keyword evidence="4" id="KW-1185">Reference proteome</keyword>
<feature type="signal peptide" evidence="2">
    <location>
        <begin position="1"/>
        <end position="22"/>
    </location>
</feature>
<dbReference type="Proteomes" id="UP000051530">
    <property type="component" value="Unassembled WGS sequence"/>
</dbReference>
<feature type="compositionally biased region" description="Acidic residues" evidence="1">
    <location>
        <begin position="397"/>
        <end position="410"/>
    </location>
</feature>
<protein>
    <submittedName>
        <fullName evidence="3">Uncharacterized protein</fullName>
    </submittedName>
</protein>
<keyword evidence="2" id="KW-0732">Signal</keyword>
<gene>
    <name evidence="3" type="ORF">M153_1976000584</name>
</gene>
<evidence type="ECO:0000313" key="4">
    <source>
        <dbReference type="Proteomes" id="UP000051530"/>
    </source>
</evidence>